<sequence>MLGFFGKKKAVEPSCTNVDLDKTLSDVELKKRSKILVIDDLDFAFTDLFRKEGFTIDQWSDVENIDNVLDGRFDIILLDLNGVGKAYSETEQGFYILKEIKEKNPSQLVIAYTNSSWNAGFFKFKDIADLLLDKQLSEFKDFRNSVLDLLRNKYRISSLLNEYRALVEKSGASVAGLDEAVSSGSESLISYLKDKSMSGLSVAANIATVVAAVLGG</sequence>
<name>A0ABU6K569_9RHOO</name>
<dbReference type="RefSeq" id="WP_327599562.1">
    <property type="nucleotide sequence ID" value="NZ_JAYXHS010000002.1"/>
</dbReference>
<accession>A0ABU6K569</accession>
<comment type="caution">
    <text evidence="1">The sequence shown here is derived from an EMBL/GenBank/DDBJ whole genome shotgun (WGS) entry which is preliminary data.</text>
</comment>
<gene>
    <name evidence="1" type="ORF">VVD49_12770</name>
</gene>
<dbReference type="InterPro" id="IPR011006">
    <property type="entry name" value="CheY-like_superfamily"/>
</dbReference>
<organism evidence="1 2">
    <name type="scientific">Uliginosibacterium silvisoli</name>
    <dbReference type="NCBI Taxonomy" id="3114758"/>
    <lineage>
        <taxon>Bacteria</taxon>
        <taxon>Pseudomonadati</taxon>
        <taxon>Pseudomonadota</taxon>
        <taxon>Betaproteobacteria</taxon>
        <taxon>Rhodocyclales</taxon>
        <taxon>Zoogloeaceae</taxon>
        <taxon>Uliginosibacterium</taxon>
    </lineage>
</organism>
<dbReference type="EMBL" id="JAYXHS010000002">
    <property type="protein sequence ID" value="MEC5386602.1"/>
    <property type="molecule type" value="Genomic_DNA"/>
</dbReference>
<reference evidence="1 2" key="1">
    <citation type="submission" date="2024-01" db="EMBL/GenBank/DDBJ databases">
        <title>Uliginosibacterium soil sp. nov.</title>
        <authorList>
            <person name="Lv Y."/>
        </authorList>
    </citation>
    <scope>NUCLEOTIDE SEQUENCE [LARGE SCALE GENOMIC DNA]</scope>
    <source>
        <strain evidence="1 2">H3</strain>
    </source>
</reference>
<dbReference type="Gene3D" id="3.40.50.2300">
    <property type="match status" value="1"/>
</dbReference>
<evidence type="ECO:0000313" key="2">
    <source>
        <dbReference type="Proteomes" id="UP001331561"/>
    </source>
</evidence>
<evidence type="ECO:0008006" key="3">
    <source>
        <dbReference type="Google" id="ProtNLM"/>
    </source>
</evidence>
<evidence type="ECO:0000313" key="1">
    <source>
        <dbReference type="EMBL" id="MEC5386602.1"/>
    </source>
</evidence>
<dbReference type="Proteomes" id="UP001331561">
    <property type="component" value="Unassembled WGS sequence"/>
</dbReference>
<proteinExistence type="predicted"/>
<protein>
    <recommendedName>
        <fullName evidence="3">Response regulator</fullName>
    </recommendedName>
</protein>
<dbReference type="SUPFAM" id="SSF52172">
    <property type="entry name" value="CheY-like"/>
    <property type="match status" value="1"/>
</dbReference>
<keyword evidence="2" id="KW-1185">Reference proteome</keyword>